<dbReference type="EMBL" id="BMKW01000002">
    <property type="protein sequence ID" value="GGJ04373.1"/>
    <property type="molecule type" value="Genomic_DNA"/>
</dbReference>
<name>A0A917K965_9PROT</name>
<organism evidence="1 2">
    <name type="scientific">Neoroseomonas lacus</name>
    <dbReference type="NCBI Taxonomy" id="287609"/>
    <lineage>
        <taxon>Bacteria</taxon>
        <taxon>Pseudomonadati</taxon>
        <taxon>Pseudomonadota</taxon>
        <taxon>Alphaproteobacteria</taxon>
        <taxon>Acetobacterales</taxon>
        <taxon>Acetobacteraceae</taxon>
        <taxon>Neoroseomonas</taxon>
    </lineage>
</organism>
<dbReference type="Proteomes" id="UP000661507">
    <property type="component" value="Unassembled WGS sequence"/>
</dbReference>
<evidence type="ECO:0008006" key="3">
    <source>
        <dbReference type="Google" id="ProtNLM"/>
    </source>
</evidence>
<reference evidence="1" key="2">
    <citation type="submission" date="2020-09" db="EMBL/GenBank/DDBJ databases">
        <authorList>
            <person name="Sun Q."/>
            <person name="Zhou Y."/>
        </authorList>
    </citation>
    <scope>NUCLEOTIDE SEQUENCE</scope>
    <source>
        <strain evidence="1">CGMCC 1.3617</strain>
    </source>
</reference>
<reference evidence="1" key="1">
    <citation type="journal article" date="2014" name="Int. J. Syst. Evol. Microbiol.">
        <title>Complete genome sequence of Corynebacterium casei LMG S-19264T (=DSM 44701T), isolated from a smear-ripened cheese.</title>
        <authorList>
            <consortium name="US DOE Joint Genome Institute (JGI-PGF)"/>
            <person name="Walter F."/>
            <person name="Albersmeier A."/>
            <person name="Kalinowski J."/>
            <person name="Ruckert C."/>
        </authorList>
    </citation>
    <scope>NUCLEOTIDE SEQUENCE</scope>
    <source>
        <strain evidence="1">CGMCC 1.3617</strain>
    </source>
</reference>
<proteinExistence type="predicted"/>
<accession>A0A917K965</accession>
<dbReference type="SUPFAM" id="SSF54001">
    <property type="entry name" value="Cysteine proteinases"/>
    <property type="match status" value="1"/>
</dbReference>
<keyword evidence="2" id="KW-1185">Reference proteome</keyword>
<dbReference type="Gene3D" id="3.90.70.20">
    <property type="match status" value="1"/>
</dbReference>
<gene>
    <name evidence="1" type="ORF">GCM10011320_09130</name>
</gene>
<dbReference type="InterPro" id="IPR038765">
    <property type="entry name" value="Papain-like_cys_pep_sf"/>
</dbReference>
<protein>
    <recommendedName>
        <fullName evidence="3">Peptidase C58 YopT-type domain-containing protein</fullName>
    </recommendedName>
</protein>
<comment type="caution">
    <text evidence="1">The sequence shown here is derived from an EMBL/GenBank/DDBJ whole genome shotgun (WGS) entry which is preliminary data.</text>
</comment>
<dbReference type="AlphaFoldDB" id="A0A917K965"/>
<sequence length="220" mass="24121">MEVEGYKKTFAMDQGVILSNDQNFQAMYGAPLTDPKRSGICTGLSMIWLARTMTFPDDNAKKREAALNEAAFIWGGRTQDQHLALGDPGGSMDSFFHHAYGEPLRAYSLVISPKSTVEVDVSTLAGAAANFAPHVKDKGTYRLWNIGLKTAGGSAGHMVASYASGGKMGFFRHLYFFDPNLGEYKIDTGDTAKFVEAWLKAYDNTFLGVLWLASFEVEYG</sequence>
<evidence type="ECO:0000313" key="2">
    <source>
        <dbReference type="Proteomes" id="UP000661507"/>
    </source>
</evidence>
<evidence type="ECO:0000313" key="1">
    <source>
        <dbReference type="EMBL" id="GGJ04373.1"/>
    </source>
</evidence>